<sequence>MANKSLSSTLAERTWTFQKTLETDAGPVSVRARMGKRKWPDIVEVDKPAQDIRAVKKQMTRPVVPDNQGKSHVAALDDENSNFIAAGPKKPKDQRKNLHKPAPSQAEKELIFPAIDPSIIPENERLDVLEVLQLGNKFMRAPPKQKGVVHGVTAGYLRHQAAPYAYSYRGKLKAAYWPYRKACNKDGQQILPRTTPITYNSKGRVYQRAQKEYLESRDAASGKFTVRKTTDAPVLNQFSQVQGLAAAILDERNEFALKKLTGKEIGTMKLSAARKNVVAREAQALEEQARGMRAQQQVTALVRKNLKREVAHATERKDQRIEELESSLQEVVHHAQQEISDEVIKREAAMTELAEENALLRLMLGMGE</sequence>
<evidence type="ECO:0000313" key="4">
    <source>
        <dbReference type="Proteomes" id="UP000011064"/>
    </source>
</evidence>
<accession>L8G581</accession>
<dbReference type="VEuPathDB" id="FungiDB:GMDG_03085"/>
<organism evidence="3 4">
    <name type="scientific">Pseudogymnoascus destructans (strain ATCC MYA-4855 / 20631-21)</name>
    <name type="common">Bat white-nose syndrome fungus</name>
    <name type="synonym">Geomyces destructans</name>
    <dbReference type="NCBI Taxonomy" id="658429"/>
    <lineage>
        <taxon>Eukaryota</taxon>
        <taxon>Fungi</taxon>
        <taxon>Dikarya</taxon>
        <taxon>Ascomycota</taxon>
        <taxon>Pezizomycotina</taxon>
        <taxon>Leotiomycetes</taxon>
        <taxon>Thelebolales</taxon>
        <taxon>Thelebolaceae</taxon>
        <taxon>Pseudogymnoascus</taxon>
    </lineage>
</organism>
<name>L8G581_PSED2</name>
<gene>
    <name evidence="3" type="ORF">GMDG_03085</name>
</gene>
<reference evidence="4" key="1">
    <citation type="submission" date="2010-09" db="EMBL/GenBank/DDBJ databases">
        <title>The genome sequence of Geomyces destructans 20631-21.</title>
        <authorList>
            <consortium name="The Broad Institute Genome Sequencing Platform"/>
            <person name="Cuomo C.A."/>
            <person name="Blehert D.S."/>
            <person name="Lorch J.M."/>
            <person name="Young S.K."/>
            <person name="Zeng Q."/>
            <person name="Gargeya S."/>
            <person name="Fitzgerald M."/>
            <person name="Haas B."/>
            <person name="Abouelleil A."/>
            <person name="Alvarado L."/>
            <person name="Arachchi H.M."/>
            <person name="Berlin A."/>
            <person name="Brown A."/>
            <person name="Chapman S.B."/>
            <person name="Chen Z."/>
            <person name="Dunbar C."/>
            <person name="Freedman E."/>
            <person name="Gearin G."/>
            <person name="Gellesch M."/>
            <person name="Goldberg J."/>
            <person name="Griggs A."/>
            <person name="Gujja S."/>
            <person name="Heiman D."/>
            <person name="Howarth C."/>
            <person name="Larson L."/>
            <person name="Lui A."/>
            <person name="MacDonald P.J.P."/>
            <person name="Montmayeur A."/>
            <person name="Murphy C."/>
            <person name="Neiman D."/>
            <person name="Pearson M."/>
            <person name="Priest M."/>
            <person name="Roberts A."/>
            <person name="Saif S."/>
            <person name="Shea T."/>
            <person name="Shenoy N."/>
            <person name="Sisk P."/>
            <person name="Stolte C."/>
            <person name="Sykes S."/>
            <person name="Wortman J."/>
            <person name="Nusbaum C."/>
            <person name="Birren B."/>
        </authorList>
    </citation>
    <scope>NUCLEOTIDE SEQUENCE [LARGE SCALE GENOMIC DNA]</scope>
    <source>
        <strain evidence="4">ATCC MYA-4855 / 20631-21</strain>
    </source>
</reference>
<dbReference type="InParanoid" id="L8G581"/>
<dbReference type="AlphaFoldDB" id="L8G581"/>
<evidence type="ECO:0000256" key="1">
    <source>
        <dbReference type="SAM" id="Coils"/>
    </source>
</evidence>
<evidence type="ECO:0000313" key="3">
    <source>
        <dbReference type="EMBL" id="ELR08287.1"/>
    </source>
</evidence>
<proteinExistence type="predicted"/>
<protein>
    <submittedName>
        <fullName evidence="3">Uncharacterized protein</fullName>
    </submittedName>
</protein>
<dbReference type="HOGENOM" id="CLU_048315_0_0_1"/>
<dbReference type="Proteomes" id="UP000011064">
    <property type="component" value="Unassembled WGS sequence"/>
</dbReference>
<feature type="region of interest" description="Disordered" evidence="2">
    <location>
        <begin position="86"/>
        <end position="105"/>
    </location>
</feature>
<dbReference type="OrthoDB" id="3442913at2759"/>
<dbReference type="EMBL" id="GL573215">
    <property type="protein sequence ID" value="ELR08287.1"/>
    <property type="molecule type" value="Genomic_DNA"/>
</dbReference>
<keyword evidence="4" id="KW-1185">Reference proteome</keyword>
<keyword evidence="1" id="KW-0175">Coiled coil</keyword>
<feature type="coiled-coil region" evidence="1">
    <location>
        <begin position="275"/>
        <end position="323"/>
    </location>
</feature>
<evidence type="ECO:0000256" key="2">
    <source>
        <dbReference type="SAM" id="MobiDB-lite"/>
    </source>
</evidence>